<reference evidence="3 4" key="1">
    <citation type="submission" date="2024-04" db="EMBL/GenBank/DDBJ databases">
        <authorList>
            <consortium name="Genoscope - CEA"/>
            <person name="William W."/>
        </authorList>
    </citation>
    <scope>NUCLEOTIDE SEQUENCE [LARGE SCALE GENOMIC DNA]</scope>
</reference>
<keyword evidence="4" id="KW-1185">Reference proteome</keyword>
<feature type="compositionally biased region" description="Polar residues" evidence="1">
    <location>
        <begin position="114"/>
        <end position="140"/>
    </location>
</feature>
<evidence type="ECO:0000313" key="4">
    <source>
        <dbReference type="Proteomes" id="UP001497497"/>
    </source>
</evidence>
<evidence type="ECO:0000256" key="1">
    <source>
        <dbReference type="SAM" id="MobiDB-lite"/>
    </source>
</evidence>
<accession>A0AAV2HLF6</accession>
<keyword evidence="2" id="KW-0472">Membrane</keyword>
<gene>
    <name evidence="3" type="ORF">GSLYS_00007384001</name>
</gene>
<dbReference type="Pfam" id="PF12273">
    <property type="entry name" value="RCR"/>
    <property type="match status" value="1"/>
</dbReference>
<evidence type="ECO:0000256" key="2">
    <source>
        <dbReference type="SAM" id="Phobius"/>
    </source>
</evidence>
<feature type="region of interest" description="Disordered" evidence="1">
    <location>
        <begin position="114"/>
        <end position="155"/>
    </location>
</feature>
<protein>
    <submittedName>
        <fullName evidence="3">Uncharacterized protein</fullName>
    </submittedName>
</protein>
<dbReference type="AlphaFoldDB" id="A0AAV2HLF6"/>
<feature type="non-terminal residue" evidence="3">
    <location>
        <position position="1"/>
    </location>
</feature>
<dbReference type="InterPro" id="IPR020999">
    <property type="entry name" value="Chitin_synth_reg_RCR"/>
</dbReference>
<keyword evidence="2" id="KW-0812">Transmembrane</keyword>
<proteinExistence type="predicted"/>
<dbReference type="Proteomes" id="UP001497497">
    <property type="component" value="Unassembled WGS sequence"/>
</dbReference>
<keyword evidence="2" id="KW-1133">Transmembrane helix</keyword>
<evidence type="ECO:0000313" key="3">
    <source>
        <dbReference type="EMBL" id="CAL1533370.1"/>
    </source>
</evidence>
<feature type="transmembrane region" description="Helical" evidence="2">
    <location>
        <begin position="12"/>
        <end position="31"/>
    </location>
</feature>
<sequence length="155" mass="16072">DQCPDKYSAALWLALVVVIVACCCLCVAFTISSKSKRNIGFAQRGGGRFDGAYAANFGGTPQPGYAMSQVSPYGSTVQASMDPNYNTTYGFAQPVIMGAQTSYTGVQGAQTPYSGVQGPQTSYTGVQGSQTTYTGVQGPQSPYAGVQGPQNAYTG</sequence>
<feature type="non-terminal residue" evidence="3">
    <location>
        <position position="155"/>
    </location>
</feature>
<comment type="caution">
    <text evidence="3">The sequence shown here is derived from an EMBL/GenBank/DDBJ whole genome shotgun (WGS) entry which is preliminary data.</text>
</comment>
<organism evidence="3 4">
    <name type="scientific">Lymnaea stagnalis</name>
    <name type="common">Great pond snail</name>
    <name type="synonym">Helix stagnalis</name>
    <dbReference type="NCBI Taxonomy" id="6523"/>
    <lineage>
        <taxon>Eukaryota</taxon>
        <taxon>Metazoa</taxon>
        <taxon>Spiralia</taxon>
        <taxon>Lophotrochozoa</taxon>
        <taxon>Mollusca</taxon>
        <taxon>Gastropoda</taxon>
        <taxon>Heterobranchia</taxon>
        <taxon>Euthyneura</taxon>
        <taxon>Panpulmonata</taxon>
        <taxon>Hygrophila</taxon>
        <taxon>Lymnaeoidea</taxon>
        <taxon>Lymnaeidae</taxon>
        <taxon>Lymnaea</taxon>
    </lineage>
</organism>
<name>A0AAV2HLF6_LYMST</name>
<dbReference type="EMBL" id="CAXITT010000142">
    <property type="protein sequence ID" value="CAL1533370.1"/>
    <property type="molecule type" value="Genomic_DNA"/>
</dbReference>